<reference evidence="1" key="1">
    <citation type="submission" date="2022-04" db="EMBL/GenBank/DDBJ databases">
        <title>Genome of the entomopathogenic fungus Entomophthora muscae.</title>
        <authorList>
            <person name="Elya C."/>
            <person name="Lovett B.R."/>
            <person name="Lee E."/>
            <person name="Macias A.M."/>
            <person name="Hajek A.E."/>
            <person name="De Bivort B.L."/>
            <person name="Kasson M.T."/>
            <person name="De Fine Licht H.H."/>
            <person name="Stajich J.E."/>
        </authorList>
    </citation>
    <scope>NUCLEOTIDE SEQUENCE</scope>
    <source>
        <strain evidence="1">Berkeley</strain>
    </source>
</reference>
<proteinExistence type="predicted"/>
<keyword evidence="2" id="KW-1185">Reference proteome</keyword>
<comment type="caution">
    <text evidence="1">The sequence shown here is derived from an EMBL/GenBank/DDBJ whole genome shotgun (WGS) entry which is preliminary data.</text>
</comment>
<sequence>MTDEHATSKFTSDTAYSVYGFRVERSKPLAEPHACFENERCVFSVNYSKNRWQVYFKKEWLRMPFFEVDVIKRSYPRYESSNVSMAFSFIGPSMLQLDFIPIFWGSWRGKINLPKYRGVKYSFACEGMSYKPVMTESQMDGLLPA</sequence>
<accession>A0ACC2UDX5</accession>
<evidence type="ECO:0000313" key="1">
    <source>
        <dbReference type="EMBL" id="KAJ9084731.1"/>
    </source>
</evidence>
<name>A0ACC2UDX5_9FUNG</name>
<protein>
    <submittedName>
        <fullName evidence="1">Uncharacterized protein</fullName>
    </submittedName>
</protein>
<organism evidence="1 2">
    <name type="scientific">Entomophthora muscae</name>
    <dbReference type="NCBI Taxonomy" id="34485"/>
    <lineage>
        <taxon>Eukaryota</taxon>
        <taxon>Fungi</taxon>
        <taxon>Fungi incertae sedis</taxon>
        <taxon>Zoopagomycota</taxon>
        <taxon>Entomophthoromycotina</taxon>
        <taxon>Entomophthoromycetes</taxon>
        <taxon>Entomophthorales</taxon>
        <taxon>Entomophthoraceae</taxon>
        <taxon>Entomophthora</taxon>
    </lineage>
</organism>
<dbReference type="Proteomes" id="UP001165960">
    <property type="component" value="Unassembled WGS sequence"/>
</dbReference>
<dbReference type="EMBL" id="QTSX02000812">
    <property type="protein sequence ID" value="KAJ9084731.1"/>
    <property type="molecule type" value="Genomic_DNA"/>
</dbReference>
<evidence type="ECO:0000313" key="2">
    <source>
        <dbReference type="Proteomes" id="UP001165960"/>
    </source>
</evidence>
<gene>
    <name evidence="1" type="ORF">DSO57_1021236</name>
</gene>